<keyword evidence="1 2" id="KW-0597">Phosphoprotein</keyword>
<comment type="caution">
    <text evidence="4">The sequence shown here is derived from an EMBL/GenBank/DDBJ whole genome shotgun (WGS) entry which is preliminary data.</text>
</comment>
<dbReference type="InterPro" id="IPR050595">
    <property type="entry name" value="Bact_response_regulator"/>
</dbReference>
<dbReference type="PROSITE" id="PS50110">
    <property type="entry name" value="RESPONSE_REGULATORY"/>
    <property type="match status" value="1"/>
</dbReference>
<evidence type="ECO:0000259" key="3">
    <source>
        <dbReference type="PROSITE" id="PS50110"/>
    </source>
</evidence>
<dbReference type="InterPro" id="IPR011006">
    <property type="entry name" value="CheY-like_superfamily"/>
</dbReference>
<feature type="modified residue" description="4-aspartylphosphate" evidence="2">
    <location>
        <position position="319"/>
    </location>
</feature>
<feature type="domain" description="Response regulatory" evidence="3">
    <location>
        <begin position="271"/>
        <end position="386"/>
    </location>
</feature>
<keyword evidence="5" id="KW-1185">Reference proteome</keyword>
<accession>A0ABW8WGC2</accession>
<dbReference type="InterPro" id="IPR001789">
    <property type="entry name" value="Sig_transdc_resp-reg_receiver"/>
</dbReference>
<protein>
    <submittedName>
        <fullName evidence="4">Response regulator</fullName>
    </submittedName>
</protein>
<dbReference type="SUPFAM" id="SSF52172">
    <property type="entry name" value="CheY-like"/>
    <property type="match status" value="1"/>
</dbReference>
<proteinExistence type="predicted"/>
<dbReference type="SMART" id="SM00448">
    <property type="entry name" value="REC"/>
    <property type="match status" value="1"/>
</dbReference>
<dbReference type="EMBL" id="JBFQGM010000002">
    <property type="protein sequence ID" value="MFL9460023.1"/>
    <property type="molecule type" value="Genomic_DNA"/>
</dbReference>
<dbReference type="CDD" id="cd17574">
    <property type="entry name" value="REC_OmpR"/>
    <property type="match status" value="1"/>
</dbReference>
<dbReference type="RefSeq" id="WP_237265853.1">
    <property type="nucleotide sequence ID" value="NZ_JBFQGM010000002.1"/>
</dbReference>
<dbReference type="PANTHER" id="PTHR44591">
    <property type="entry name" value="STRESS RESPONSE REGULATOR PROTEIN 1"/>
    <property type="match status" value="1"/>
</dbReference>
<reference evidence="4 5" key="1">
    <citation type="submission" date="2024-07" db="EMBL/GenBank/DDBJ databases">
        <authorList>
            <person name="Tripathy S."/>
        </authorList>
    </citation>
    <scope>NUCLEOTIDE SEQUENCE [LARGE SCALE GENOMIC DNA]</scope>
    <source>
        <strain evidence="4 5">VB-61278_2</strain>
    </source>
</reference>
<dbReference type="Proteomes" id="UP001628874">
    <property type="component" value="Unassembled WGS sequence"/>
</dbReference>
<evidence type="ECO:0000256" key="1">
    <source>
        <dbReference type="ARBA" id="ARBA00022553"/>
    </source>
</evidence>
<evidence type="ECO:0000256" key="2">
    <source>
        <dbReference type="PROSITE-ProRule" id="PRU00169"/>
    </source>
</evidence>
<evidence type="ECO:0000313" key="5">
    <source>
        <dbReference type="Proteomes" id="UP001628874"/>
    </source>
</evidence>
<dbReference type="Gene3D" id="3.40.50.2300">
    <property type="match status" value="1"/>
</dbReference>
<evidence type="ECO:0000313" key="4">
    <source>
        <dbReference type="EMBL" id="MFL9460023.1"/>
    </source>
</evidence>
<organism evidence="4 5">
    <name type="scientific">Scytonema tolypothrichoides VB-61278_2</name>
    <dbReference type="NCBI Taxonomy" id="3232314"/>
    <lineage>
        <taxon>Bacteria</taxon>
        <taxon>Bacillati</taxon>
        <taxon>Cyanobacteriota</taxon>
        <taxon>Cyanophyceae</taxon>
        <taxon>Nostocales</taxon>
        <taxon>Scytonemataceae</taxon>
        <taxon>Scytonema</taxon>
    </lineage>
</organism>
<sequence length="416" mass="47549">MMSRKIQYQAGELQNELEDLRCQRVSGLVDISAFVHPDKQPRKRVLVFNNGEIIYGGIKTLTNQEFARQIGVKCSSSWADTAVRYAAQKLQNPLSFRELLEHIVRIRVFKWEEIETFVRTQVAQVLEQTHSFSGQLQVDNTLQIDLSYGTDGHTLNWYALLQEVGERQKKWDALAPIVPSMEAIPQILSGRWRAIIENNKQQHLLERVDGRRSLIDIAEELDQDPLELAQCYKVWSASNLLSIRENTFLTPSQTQTVTPDVPVPVEQERPIVLSVDDSPVVQALIKRALVEDYQVFSASNAVEALKMLNTHPIMLLLLDVTMPEIDGLEFCRTVRSIPRFKQLPIVMVTARDKFSDKLRGQIAGTTHYLTKPFEPEALLKIVDKYVKEKKLAETNSRESRFRALGFKSQTTSSKIF</sequence>
<dbReference type="Pfam" id="PF00072">
    <property type="entry name" value="Response_reg"/>
    <property type="match status" value="1"/>
</dbReference>
<gene>
    <name evidence="4" type="ORF">AB0759_05180</name>
</gene>
<dbReference type="PANTHER" id="PTHR44591:SF3">
    <property type="entry name" value="RESPONSE REGULATORY DOMAIN-CONTAINING PROTEIN"/>
    <property type="match status" value="1"/>
</dbReference>
<name>A0ABW8WGC2_9CYAN</name>